<dbReference type="GeneID" id="96262714"/>
<sequence length="293" mass="30879">MTELPPDSPAAARIDAAAAQLTEALRTRTPCPPVREHLGATDVDAAYEVQRRLATARTEAGARRVGAKIGLTARAVQQQFGVHQPDFGVLFDDMIHGHTEPLPLDRFLQPRAEGEIAFVLDRDLEQPGASVADVLRATAFVLPAIEIVDSRIADWDLTLTDTVADNASSGAVVLGTTPCGLDGRDLARVGMTLHRDGEPASFGAGHACLGSPVVAVVWLARELARRGRPLRAGDVVMSGALGPMVPVDGPGRFRLELDGVGEVEALIEEPAEPAQRAEPAGPARPAAAAEERV</sequence>
<dbReference type="Proteomes" id="UP000721954">
    <property type="component" value="Unassembled WGS sequence"/>
</dbReference>
<keyword evidence="4" id="KW-0378">Hydrolase</keyword>
<evidence type="ECO:0000313" key="5">
    <source>
        <dbReference type="Proteomes" id="UP000721954"/>
    </source>
</evidence>
<evidence type="ECO:0000256" key="2">
    <source>
        <dbReference type="SAM" id="MobiDB-lite"/>
    </source>
</evidence>
<dbReference type="EMBL" id="JAFFZM010000022">
    <property type="protein sequence ID" value="MBO8202347.1"/>
    <property type="molecule type" value="Genomic_DNA"/>
</dbReference>
<keyword evidence="5" id="KW-1185">Reference proteome</keyword>
<dbReference type="InterPro" id="IPR036663">
    <property type="entry name" value="Fumarylacetoacetase_C_sf"/>
</dbReference>
<evidence type="ECO:0000313" key="4">
    <source>
        <dbReference type="EMBL" id="MBO8202347.1"/>
    </source>
</evidence>
<dbReference type="GO" id="GO:0016787">
    <property type="term" value="F:hydrolase activity"/>
    <property type="evidence" value="ECO:0007669"/>
    <property type="project" value="UniProtKB-KW"/>
</dbReference>
<keyword evidence="1" id="KW-0456">Lyase</keyword>
<proteinExistence type="predicted"/>
<name>A0ABS3Y3W0_9ACTN</name>
<dbReference type="RefSeq" id="WP_209213892.1">
    <property type="nucleotide sequence ID" value="NZ_JAFFZM010000022.1"/>
</dbReference>
<comment type="caution">
    <text evidence="4">The sequence shown here is derived from an EMBL/GenBank/DDBJ whole genome shotgun (WGS) entry which is preliminary data.</text>
</comment>
<dbReference type="SUPFAM" id="SSF56529">
    <property type="entry name" value="FAH"/>
    <property type="match status" value="1"/>
</dbReference>
<organism evidence="4 5">
    <name type="scientific">Streptomyces smyrnaeus</name>
    <dbReference type="NCBI Taxonomy" id="1387713"/>
    <lineage>
        <taxon>Bacteria</taxon>
        <taxon>Bacillati</taxon>
        <taxon>Actinomycetota</taxon>
        <taxon>Actinomycetes</taxon>
        <taxon>Kitasatosporales</taxon>
        <taxon>Streptomycetaceae</taxon>
        <taxon>Streptomyces</taxon>
    </lineage>
</organism>
<dbReference type="InterPro" id="IPR011234">
    <property type="entry name" value="Fumarylacetoacetase-like_C"/>
</dbReference>
<dbReference type="Gene3D" id="3.90.850.10">
    <property type="entry name" value="Fumarylacetoacetase-like, C-terminal domain"/>
    <property type="match status" value="1"/>
</dbReference>
<evidence type="ECO:0000259" key="3">
    <source>
        <dbReference type="Pfam" id="PF01557"/>
    </source>
</evidence>
<dbReference type="InterPro" id="IPR050772">
    <property type="entry name" value="Hydratase-Decarb/MhpD_sf"/>
</dbReference>
<feature type="domain" description="Fumarylacetoacetase-like C-terminal" evidence="3">
    <location>
        <begin position="83"/>
        <end position="265"/>
    </location>
</feature>
<reference evidence="4 5" key="1">
    <citation type="submission" date="2021-02" db="EMBL/GenBank/DDBJ databases">
        <title>Streptomyces spirodelae sp. nov., isolated from duckweed.</title>
        <authorList>
            <person name="Saimee Y."/>
            <person name="Duangmal K."/>
        </authorList>
    </citation>
    <scope>NUCLEOTIDE SEQUENCE [LARGE SCALE GENOMIC DNA]</scope>
    <source>
        <strain evidence="4 5">DSM 42105</strain>
    </source>
</reference>
<dbReference type="PANTHER" id="PTHR30143">
    <property type="entry name" value="ACID HYDRATASE"/>
    <property type="match status" value="1"/>
</dbReference>
<evidence type="ECO:0000256" key="1">
    <source>
        <dbReference type="ARBA" id="ARBA00023239"/>
    </source>
</evidence>
<feature type="compositionally biased region" description="Low complexity" evidence="2">
    <location>
        <begin position="272"/>
        <end position="293"/>
    </location>
</feature>
<accession>A0ABS3Y3W0</accession>
<protein>
    <submittedName>
        <fullName evidence="4">Fumarylacetoacetate hydrolase family protein</fullName>
    </submittedName>
</protein>
<dbReference type="PANTHER" id="PTHR30143:SF0">
    <property type="entry name" value="2-KETO-4-PENTENOATE HYDRATASE"/>
    <property type="match status" value="1"/>
</dbReference>
<gene>
    <name evidence="4" type="ORF">JW613_29275</name>
</gene>
<dbReference type="Pfam" id="PF01557">
    <property type="entry name" value="FAA_hydrolase"/>
    <property type="match status" value="1"/>
</dbReference>
<feature type="region of interest" description="Disordered" evidence="2">
    <location>
        <begin position="268"/>
        <end position="293"/>
    </location>
</feature>